<dbReference type="AlphaFoldDB" id="A0AAP3DES0"/>
<evidence type="ECO:0000313" key="2">
    <source>
        <dbReference type="Proteomes" id="UP001077662"/>
    </source>
</evidence>
<dbReference type="EMBL" id="JAPTNE010000008">
    <property type="protein sequence ID" value="MCZ0806713.1"/>
    <property type="molecule type" value="Genomic_DNA"/>
</dbReference>
<name>A0AAP3DES0_BRELA</name>
<dbReference type="Proteomes" id="UP001077662">
    <property type="component" value="Unassembled WGS sequence"/>
</dbReference>
<gene>
    <name evidence="1" type="ORF">O0554_07230</name>
</gene>
<evidence type="ECO:0000313" key="1">
    <source>
        <dbReference type="EMBL" id="MCZ0806713.1"/>
    </source>
</evidence>
<dbReference type="RefSeq" id="WP_258433244.1">
    <property type="nucleotide sequence ID" value="NZ_JANSGW010000008.1"/>
</dbReference>
<accession>A0AAP3DES0</accession>
<reference evidence="1" key="1">
    <citation type="submission" date="2022-09" db="EMBL/GenBank/DDBJ databases">
        <title>Genome analysis and characterization of larvicidal activity of Brevibacillus strains.</title>
        <authorList>
            <person name="Patrusheva E.V."/>
            <person name="Izotova A.O."/>
            <person name="Toshchakov S.V."/>
            <person name="Sineoky S.P."/>
        </authorList>
    </citation>
    <scope>NUCLEOTIDE SEQUENCE</scope>
    <source>
        <strain evidence="1">VKPM_B-13247</strain>
    </source>
</reference>
<organism evidence="1 2">
    <name type="scientific">Brevibacillus laterosporus</name>
    <name type="common">Bacillus laterosporus</name>
    <dbReference type="NCBI Taxonomy" id="1465"/>
    <lineage>
        <taxon>Bacteria</taxon>
        <taxon>Bacillati</taxon>
        <taxon>Bacillota</taxon>
        <taxon>Bacilli</taxon>
        <taxon>Bacillales</taxon>
        <taxon>Paenibacillaceae</taxon>
        <taxon>Brevibacillus</taxon>
    </lineage>
</organism>
<comment type="caution">
    <text evidence="1">The sequence shown here is derived from an EMBL/GenBank/DDBJ whole genome shotgun (WGS) entry which is preliminary data.</text>
</comment>
<sequence>MKNNKLQQLIEIYSREIADAGKKSDINLVQKKLGEFGQAVKLLEQDTVEKEIISYIKNNLVTKSWTDAQYWIGSVLEHPSPKYLEYFMEILKEEDPNAPYYWVLDAIEYMPENISELVIVSLKKLTEQINPAWTEEVIEKYFETIVWNDENAEDFIATLLNSSNEKIAFRAKYWMETFEVERKEDVEDD</sequence>
<proteinExistence type="predicted"/>
<protein>
    <submittedName>
        <fullName evidence="1">Uncharacterized protein</fullName>
    </submittedName>
</protein>